<keyword evidence="5" id="KW-0349">Heme</keyword>
<sequence>MPMIVARESTVPPGPTGLPGIGCALESRRALEFLLENRRNYGDVVYYQFFTESIYQLNHPDDIESVLVTNNQAFTKSHLTKDVLGPVAGEGLFTSDGDLWREQRQRIQPAFHPDQIAVYADLMVDAIDRRLSTWTPGDQVDINQEMRAVTLDVVARALLGAEVETEIERIGTSLDTIFGRLGSAWHHLLPGWVPTPGNRRFERALSSLEAVVDDIIAERRTNPDGDDVLSRLLAAEFSGGEPMSRRQLRDEVMTFLVAGHETTAQALTFTCYLLATHPDVETTLVQELEAELDGSDPTMAVMDELPYTERVITESLRLYPPASDIHREPVDGIDIRGYQIPPGATIATPPWVVHRDPRWYDEPDAFRPGRWTDDFRAALPRLAYFPFGAGPRRCVGERFALMEATLVLAALYQNYHLELDSETTFELESAVTTRPKHPIRMTVQDR</sequence>
<gene>
    <name evidence="6" type="ORF">GRX66_08675</name>
</gene>
<keyword evidence="4 5" id="KW-0408">Iron</keyword>
<evidence type="ECO:0000256" key="3">
    <source>
        <dbReference type="ARBA" id="ARBA00022723"/>
    </source>
</evidence>
<keyword evidence="5" id="KW-0560">Oxidoreductase</keyword>
<dbReference type="SUPFAM" id="SSF48264">
    <property type="entry name" value="Cytochrome P450"/>
    <property type="match status" value="1"/>
</dbReference>
<protein>
    <submittedName>
        <fullName evidence="6">Cytochrome P450</fullName>
    </submittedName>
</protein>
<evidence type="ECO:0000313" key="7">
    <source>
        <dbReference type="Proteomes" id="UP000471521"/>
    </source>
</evidence>
<evidence type="ECO:0000256" key="5">
    <source>
        <dbReference type="RuleBase" id="RU000461"/>
    </source>
</evidence>
<dbReference type="PROSITE" id="PS00086">
    <property type="entry name" value="CYTOCHROME_P450"/>
    <property type="match status" value="1"/>
</dbReference>
<dbReference type="GO" id="GO:0005506">
    <property type="term" value="F:iron ion binding"/>
    <property type="evidence" value="ECO:0007669"/>
    <property type="project" value="InterPro"/>
</dbReference>
<dbReference type="PRINTS" id="PR00465">
    <property type="entry name" value="EP450IV"/>
</dbReference>
<dbReference type="GO" id="GO:0004497">
    <property type="term" value="F:monooxygenase activity"/>
    <property type="evidence" value="ECO:0007669"/>
    <property type="project" value="UniProtKB-KW"/>
</dbReference>
<dbReference type="Pfam" id="PF00067">
    <property type="entry name" value="p450"/>
    <property type="match status" value="1"/>
</dbReference>
<dbReference type="InterPro" id="IPR036396">
    <property type="entry name" value="Cyt_P450_sf"/>
</dbReference>
<keyword evidence="3 5" id="KW-0479">Metal-binding</keyword>
<dbReference type="EMBL" id="WUUU01000056">
    <property type="protein sequence ID" value="MXR20677.1"/>
    <property type="molecule type" value="Genomic_DNA"/>
</dbReference>
<comment type="cofactor">
    <cofactor evidence="1">
        <name>heme</name>
        <dbReference type="ChEBI" id="CHEBI:30413"/>
    </cofactor>
</comment>
<name>A0A6B0SHW8_9EURY</name>
<dbReference type="AlphaFoldDB" id="A0A6B0SHW8"/>
<comment type="caution">
    <text evidence="6">The sequence shown here is derived from an EMBL/GenBank/DDBJ whole genome shotgun (WGS) entry which is preliminary data.</text>
</comment>
<keyword evidence="5" id="KW-0503">Monooxygenase</keyword>
<dbReference type="PANTHER" id="PTHR24305:SF166">
    <property type="entry name" value="CYTOCHROME P450 12A4, MITOCHONDRIAL-RELATED"/>
    <property type="match status" value="1"/>
</dbReference>
<evidence type="ECO:0000256" key="2">
    <source>
        <dbReference type="ARBA" id="ARBA00010617"/>
    </source>
</evidence>
<accession>A0A6B0SHW8</accession>
<dbReference type="CDD" id="cd20620">
    <property type="entry name" value="CYP132-like"/>
    <property type="match status" value="1"/>
</dbReference>
<dbReference type="InterPro" id="IPR001128">
    <property type="entry name" value="Cyt_P450"/>
</dbReference>
<dbReference type="InterPro" id="IPR050121">
    <property type="entry name" value="Cytochrome_P450_monoxygenase"/>
</dbReference>
<evidence type="ECO:0000256" key="4">
    <source>
        <dbReference type="ARBA" id="ARBA00023004"/>
    </source>
</evidence>
<evidence type="ECO:0000256" key="1">
    <source>
        <dbReference type="ARBA" id="ARBA00001971"/>
    </source>
</evidence>
<dbReference type="Proteomes" id="UP000471521">
    <property type="component" value="Unassembled WGS sequence"/>
</dbReference>
<dbReference type="GO" id="GO:0020037">
    <property type="term" value="F:heme binding"/>
    <property type="evidence" value="ECO:0007669"/>
    <property type="project" value="InterPro"/>
</dbReference>
<dbReference type="InterPro" id="IPR002403">
    <property type="entry name" value="Cyt_P450_E_grp-IV"/>
</dbReference>
<dbReference type="Gene3D" id="1.10.630.10">
    <property type="entry name" value="Cytochrome P450"/>
    <property type="match status" value="1"/>
</dbReference>
<reference evidence="6 7" key="1">
    <citation type="submission" date="2019-12" db="EMBL/GenBank/DDBJ databases">
        <title>Isolation and characterization of three novel carbon monoxide-oxidizing members of Halobacteria from salione crusts and soils.</title>
        <authorList>
            <person name="Myers M.R."/>
            <person name="King G.M."/>
        </authorList>
    </citation>
    <scope>NUCLEOTIDE SEQUENCE [LARGE SCALE GENOMIC DNA]</scope>
    <source>
        <strain evidence="6 7">PCN9</strain>
    </source>
</reference>
<dbReference type="GO" id="GO:0016705">
    <property type="term" value="F:oxidoreductase activity, acting on paired donors, with incorporation or reduction of molecular oxygen"/>
    <property type="evidence" value="ECO:0007669"/>
    <property type="project" value="InterPro"/>
</dbReference>
<keyword evidence="7" id="KW-1185">Reference proteome</keyword>
<dbReference type="PRINTS" id="PR00385">
    <property type="entry name" value="P450"/>
</dbReference>
<dbReference type="InterPro" id="IPR017972">
    <property type="entry name" value="Cyt_P450_CS"/>
</dbReference>
<proteinExistence type="inferred from homology"/>
<evidence type="ECO:0000313" key="6">
    <source>
        <dbReference type="EMBL" id="MXR20677.1"/>
    </source>
</evidence>
<dbReference type="PANTHER" id="PTHR24305">
    <property type="entry name" value="CYTOCHROME P450"/>
    <property type="match status" value="1"/>
</dbReference>
<comment type="similarity">
    <text evidence="2 5">Belongs to the cytochrome P450 family.</text>
</comment>
<organism evidence="6 7">
    <name type="scientific">Halobacterium bonnevillei</name>
    <dbReference type="NCBI Taxonomy" id="2692200"/>
    <lineage>
        <taxon>Archaea</taxon>
        <taxon>Methanobacteriati</taxon>
        <taxon>Methanobacteriota</taxon>
        <taxon>Stenosarchaea group</taxon>
        <taxon>Halobacteria</taxon>
        <taxon>Halobacteriales</taxon>
        <taxon>Halobacteriaceae</taxon>
        <taxon>Halobacterium</taxon>
    </lineage>
</organism>